<accession>A0ACD1AF24</accession>
<reference evidence="1" key="1">
    <citation type="submission" date="2019-08" db="EMBL/GenBank/DDBJ databases">
        <title>Genome sequence of Clostridiales bacterium MT110.</title>
        <authorList>
            <person name="Cao J."/>
        </authorList>
    </citation>
    <scope>NUCLEOTIDE SEQUENCE</scope>
    <source>
        <strain evidence="1">MT110</strain>
    </source>
</reference>
<dbReference type="EMBL" id="CP042469">
    <property type="protein sequence ID" value="QOX64869.1"/>
    <property type="molecule type" value="Genomic_DNA"/>
</dbReference>
<evidence type="ECO:0000313" key="2">
    <source>
        <dbReference type="Proteomes" id="UP000594014"/>
    </source>
</evidence>
<proteinExistence type="predicted"/>
<protein>
    <submittedName>
        <fullName evidence="1">PAS domain S-box protein</fullName>
    </submittedName>
</protein>
<dbReference type="Proteomes" id="UP000594014">
    <property type="component" value="Chromosome"/>
</dbReference>
<keyword evidence="2" id="KW-1185">Reference proteome</keyword>
<organism evidence="1 2">
    <name type="scientific">Anoxybacterium hadale</name>
    <dbReference type="NCBI Taxonomy" id="3408580"/>
    <lineage>
        <taxon>Bacteria</taxon>
        <taxon>Bacillati</taxon>
        <taxon>Bacillota</taxon>
        <taxon>Clostridia</taxon>
        <taxon>Peptostreptococcales</taxon>
        <taxon>Anaerovoracaceae</taxon>
        <taxon>Anoxybacterium</taxon>
    </lineage>
</organism>
<evidence type="ECO:0000313" key="1">
    <source>
        <dbReference type="EMBL" id="QOX64869.1"/>
    </source>
</evidence>
<name>A0ACD1AF24_9FIRM</name>
<sequence length="868" mass="100625">MKTERYSMILKNSPMAFAYHKIVLDSYSEPCDYIFLEVNPAFEEMTGLIGESILGKRVTEVIPGIRNEAFDFVGTYGKIALEGGTAEFEQYSTGLKRWYRIQVYSHEKNYFAVNFLDISKEKQQLAERESLMELLKENEMQFHRLIDNLPFSLIISHFDGMILYINAAGMKLFEMSGEVINRKSTLPFWIDIRDRRNFLSAIEEQKQIQDFEMHLRTDKGNQFWARGSGMMIKYHNQLAILSTHHDITGRKAMETALKISEEKFRLIFENAGESILIVQNNCIQIFNPMVQRMTGYSVQELTERSFIDFTHPEDRKLALKSYHDRLTGRADSERSQYRIVRKDGEIVWIETHGVKIDWKGHPAIQYFIIDITEQKKAQDALSASEEQYRLITEFASDIIWVFNYTNDKFTYISPSVYQLLGYQPEEAMELKISQIIPEEYLKLIEHRTTEIIKEFLEGAGSGKAHIMEVKNIHKNGQLVWFELSSKYRYNQKSEIEIVGVSRNIEERKKAEKEVLYLSYHDQMTGLYNRRFYEEELRRIDHIRNLPITLVLADVNGLKLTNDAFGHIAGDQLLIRTAEVFTREFRQGDLIARIGGDEFVILLPRTDGEETDRIIARIKKALAAERCGNTVLSVSFGAATKQSMEQEMESIFIEAENTMYRRKLNESNSMRNETIKIITHALYTKNHTEEEHSRRVGRLCGKIAEAMELSEEAINEIITAGFLHDIGKIGMEEKLLRKAEPFSQEEWAEYKRHSEKGYQILKASSEFAQVAQYVLCHHEQMDGQGYPRGIVGEDIPIQSRILRLADAYDTMVHPRGSAEAMTKEEVTRSIRESAGTEFDVQIAELFLEKVLPEEVSPHHIDRITENKIQ</sequence>
<gene>
    <name evidence="1" type="ORF">FRZ06_16695</name>
</gene>